<evidence type="ECO:0000256" key="16">
    <source>
        <dbReference type="PIRSR" id="PIRSR605027-1"/>
    </source>
</evidence>
<dbReference type="RefSeq" id="XP_025405541.1">
    <property type="nucleotide sequence ID" value="XM_025549756.1"/>
</dbReference>
<keyword evidence="7" id="KW-0812">Transmembrane</keyword>
<evidence type="ECO:0000256" key="10">
    <source>
        <dbReference type="ARBA" id="ARBA00022989"/>
    </source>
</evidence>
<dbReference type="OrthoDB" id="675023at2759"/>
<dbReference type="InterPro" id="IPR029044">
    <property type="entry name" value="Nucleotide-diphossugar_trans"/>
</dbReference>
<dbReference type="EC" id="2.4.1.135" evidence="5 19"/>
<protein>
    <recommendedName>
        <fullName evidence="5 19">Galactosylgalactosylxylosylprotein 3-beta-glucuronosyltransferase</fullName>
        <ecNumber evidence="5 19">2.4.1.135</ecNumber>
    </recommendedName>
</protein>
<evidence type="ECO:0000256" key="4">
    <source>
        <dbReference type="ARBA" id="ARBA00007706"/>
    </source>
</evidence>
<evidence type="ECO:0000256" key="18">
    <source>
        <dbReference type="PIRSR" id="PIRSR605027-6"/>
    </source>
</evidence>
<comment type="pathway">
    <text evidence="3 19">Protein modification; protein glycosylation.</text>
</comment>
<evidence type="ECO:0000256" key="7">
    <source>
        <dbReference type="ARBA" id="ARBA00022692"/>
    </source>
</evidence>
<gene>
    <name evidence="21" type="primary">LOC112679832</name>
</gene>
<keyword evidence="11 19" id="KW-0333">Golgi apparatus</keyword>
<evidence type="ECO:0000313" key="21">
    <source>
        <dbReference type="RefSeq" id="XP_025405541.1"/>
    </source>
</evidence>
<keyword evidence="20" id="KW-1185">Reference proteome</keyword>
<comment type="cofactor">
    <cofactor evidence="1 17 19">
        <name>Mn(2+)</name>
        <dbReference type="ChEBI" id="CHEBI:29035"/>
    </cofactor>
</comment>
<evidence type="ECO:0000256" key="8">
    <source>
        <dbReference type="ARBA" id="ARBA00022723"/>
    </source>
</evidence>
<dbReference type="AlphaFoldDB" id="A0A8B8F4H1"/>
<dbReference type="GeneID" id="112679832"/>
<dbReference type="Gene3D" id="3.90.550.10">
    <property type="entry name" value="Spore Coat Polysaccharide Biosynthesis Protein SpsA, Chain A"/>
    <property type="match status" value="1"/>
</dbReference>
<evidence type="ECO:0000256" key="13">
    <source>
        <dbReference type="ARBA" id="ARBA00023180"/>
    </source>
</evidence>
<dbReference type="SUPFAM" id="SSF53448">
    <property type="entry name" value="Nucleotide-diphospho-sugar transferases"/>
    <property type="match status" value="1"/>
</dbReference>
<evidence type="ECO:0000256" key="11">
    <source>
        <dbReference type="ARBA" id="ARBA00023034"/>
    </source>
</evidence>
<comment type="subcellular location">
    <subcellularLocation>
        <location evidence="2 19">Golgi apparatus membrane</location>
        <topology evidence="2 19">Single-pass type II membrane protein</topology>
    </subcellularLocation>
</comment>
<feature type="binding site" evidence="17">
    <location>
        <position position="216"/>
    </location>
    <ligand>
        <name>Mn(2+)</name>
        <dbReference type="ChEBI" id="CHEBI:29035"/>
    </ligand>
</feature>
<dbReference type="InterPro" id="IPR005027">
    <property type="entry name" value="Glyco_trans_43"/>
</dbReference>
<feature type="active site" description="Proton donor/acceptor" evidence="16">
    <location>
        <position position="299"/>
    </location>
</feature>
<evidence type="ECO:0000256" key="9">
    <source>
        <dbReference type="ARBA" id="ARBA00022968"/>
    </source>
</evidence>
<reference evidence="21" key="1">
    <citation type="submission" date="2025-08" db="UniProtKB">
        <authorList>
            <consortium name="RefSeq"/>
        </authorList>
    </citation>
    <scope>IDENTIFICATION</scope>
    <source>
        <tissue evidence="21">Whole body</tissue>
    </source>
</reference>
<dbReference type="PANTHER" id="PTHR10896:SF50">
    <property type="entry name" value="GALACTOSYLGALACTOSYLXYLOSYLPROTEIN 3-BETA-GLUCURONOSYLTRANSFERASE P"/>
    <property type="match status" value="1"/>
</dbReference>
<feature type="glycosylation site" description="N-linked (GlcNAc...) asparagine" evidence="18">
    <location>
        <position position="320"/>
    </location>
</feature>
<dbReference type="GO" id="GO:0046872">
    <property type="term" value="F:metal ion binding"/>
    <property type="evidence" value="ECO:0007669"/>
    <property type="project" value="UniProtKB-KW"/>
</dbReference>
<sequence length="358" mass="40049">MILPVSIQMRVLWTLAMGTVFVVLVQYQSSGAWSQQQQQQGQPLAGGRLDPMVAEDLVTMALSKVVVDGDVRVSKDVLTGITRQIARYVVYSAGGYYGATAAAAAAATTSANTIYVITPTYRRPEQIADLTRLAQALMLVRDVHWLVVEDSHVKSPQLTALIQSFGVRYDHLIAPMPEKFKKIRGAKPKGVANRNRGLKWIRQNAVEGVVYFADDDNTYDVRLFNEMRNTQKVSMWPVGLCTKTGLSTPIVKNGKLIGFYDGWIAGRKFPVDMAGFAISVKFLQERPNAQMPYKPGFEEDGFLRTLAPFEPHEIELKADNCTKILVWHTQTKKNEPSLKVDKEKYKNTNVLKLKDIIV</sequence>
<keyword evidence="8 17" id="KW-0479">Metal-binding</keyword>
<evidence type="ECO:0000256" key="17">
    <source>
        <dbReference type="PIRSR" id="PIRSR605027-3"/>
    </source>
</evidence>
<evidence type="ECO:0000256" key="1">
    <source>
        <dbReference type="ARBA" id="ARBA00001936"/>
    </source>
</evidence>
<dbReference type="GO" id="GO:0015018">
    <property type="term" value="F:galactosylgalactosylxylosylprotein 3-beta-glucuronosyltransferase activity"/>
    <property type="evidence" value="ECO:0007669"/>
    <property type="project" value="UniProtKB-UniRule"/>
</dbReference>
<name>A0A8B8F4H1_9HEMI</name>
<evidence type="ECO:0000313" key="20">
    <source>
        <dbReference type="Proteomes" id="UP000694846"/>
    </source>
</evidence>
<dbReference type="PANTHER" id="PTHR10896">
    <property type="entry name" value="GALACTOSYLGALACTOSYLXYLOSYLPROTEIN 3-BETA-GLUCURONOSYLTRANSFERASE BETA-1,3-GLUCURONYLTRANSFERASE"/>
    <property type="match status" value="1"/>
</dbReference>
<evidence type="ECO:0000256" key="14">
    <source>
        <dbReference type="ARBA" id="ARBA00023211"/>
    </source>
</evidence>
<evidence type="ECO:0000256" key="6">
    <source>
        <dbReference type="ARBA" id="ARBA00022679"/>
    </source>
</evidence>
<evidence type="ECO:0000256" key="3">
    <source>
        <dbReference type="ARBA" id="ARBA00004922"/>
    </source>
</evidence>
<dbReference type="FunFam" id="3.90.550.10:FF:000044">
    <property type="entry name" value="Galactosylgalactosylxylosylprotein 3-beta-glucuronosyltransferase"/>
    <property type="match status" value="1"/>
</dbReference>
<dbReference type="GO" id="GO:0000139">
    <property type="term" value="C:Golgi membrane"/>
    <property type="evidence" value="ECO:0007669"/>
    <property type="project" value="UniProtKB-SubCell"/>
</dbReference>
<evidence type="ECO:0000256" key="5">
    <source>
        <dbReference type="ARBA" id="ARBA00012641"/>
    </source>
</evidence>
<accession>A0A8B8F4H1</accession>
<keyword evidence="14 17" id="KW-0464">Manganese</keyword>
<evidence type="ECO:0000256" key="12">
    <source>
        <dbReference type="ARBA" id="ARBA00023136"/>
    </source>
</evidence>
<evidence type="ECO:0000256" key="2">
    <source>
        <dbReference type="ARBA" id="ARBA00004323"/>
    </source>
</evidence>
<dbReference type="GO" id="GO:0005975">
    <property type="term" value="P:carbohydrate metabolic process"/>
    <property type="evidence" value="ECO:0007669"/>
    <property type="project" value="TreeGrafter"/>
</dbReference>
<dbReference type="CDD" id="cd00218">
    <property type="entry name" value="GlcAT-I"/>
    <property type="match status" value="1"/>
</dbReference>
<comment type="similarity">
    <text evidence="4 19">Belongs to the glycosyltransferase 43 family.</text>
</comment>
<evidence type="ECO:0000256" key="15">
    <source>
        <dbReference type="ARBA" id="ARBA00047979"/>
    </source>
</evidence>
<keyword evidence="10" id="KW-1133">Transmembrane helix</keyword>
<keyword evidence="12" id="KW-0472">Membrane</keyword>
<keyword evidence="9 19" id="KW-0735">Signal-anchor</keyword>
<dbReference type="UniPathway" id="UPA00378"/>
<dbReference type="Proteomes" id="UP000694846">
    <property type="component" value="Unplaced"/>
</dbReference>
<comment type="catalytic activity">
    <reaction evidence="15 19">
        <text>3-O-(beta-D-galactosyl-(1-&gt;3)-beta-D-galactosyl-(1-&gt;4)-beta-D-xylosyl)-L-seryl-[protein] + UDP-alpha-D-glucuronate = 3-O-(beta-D-GlcA-(1-&gt;3)-beta-D-Gal-(1-&gt;3)-beta-D-Gal-(1-&gt;4)-beta-D-Xyl)-L-seryl-[protein] + UDP + H(+)</text>
        <dbReference type="Rhea" id="RHEA:24168"/>
        <dbReference type="Rhea" id="RHEA-COMP:12571"/>
        <dbReference type="Rhea" id="RHEA-COMP:12573"/>
        <dbReference type="ChEBI" id="CHEBI:15378"/>
        <dbReference type="ChEBI" id="CHEBI:58052"/>
        <dbReference type="ChEBI" id="CHEBI:58223"/>
        <dbReference type="ChEBI" id="CHEBI:132090"/>
        <dbReference type="ChEBI" id="CHEBI:132093"/>
        <dbReference type="EC" id="2.4.1.135"/>
    </reaction>
</comment>
<dbReference type="GO" id="GO:0050650">
    <property type="term" value="P:chondroitin sulfate proteoglycan biosynthetic process"/>
    <property type="evidence" value="ECO:0007669"/>
    <property type="project" value="TreeGrafter"/>
</dbReference>
<evidence type="ECO:0000256" key="19">
    <source>
        <dbReference type="RuleBase" id="RU363127"/>
    </source>
</evidence>
<dbReference type="Pfam" id="PF03360">
    <property type="entry name" value="Glyco_transf_43"/>
    <property type="match status" value="1"/>
</dbReference>
<proteinExistence type="inferred from homology"/>
<organism evidence="20 21">
    <name type="scientific">Sipha flava</name>
    <name type="common">yellow sugarcane aphid</name>
    <dbReference type="NCBI Taxonomy" id="143950"/>
    <lineage>
        <taxon>Eukaryota</taxon>
        <taxon>Metazoa</taxon>
        <taxon>Ecdysozoa</taxon>
        <taxon>Arthropoda</taxon>
        <taxon>Hexapoda</taxon>
        <taxon>Insecta</taxon>
        <taxon>Pterygota</taxon>
        <taxon>Neoptera</taxon>
        <taxon>Paraneoptera</taxon>
        <taxon>Hemiptera</taxon>
        <taxon>Sternorrhyncha</taxon>
        <taxon>Aphidomorpha</taxon>
        <taxon>Aphidoidea</taxon>
        <taxon>Aphididae</taxon>
        <taxon>Sipha</taxon>
    </lineage>
</organism>
<keyword evidence="13 18" id="KW-0325">Glycoprotein</keyword>
<keyword evidence="6 19" id="KW-0808">Transferase</keyword>